<evidence type="ECO:0000313" key="1">
    <source>
        <dbReference type="EMBL" id="GAL22724.1"/>
    </source>
</evidence>
<proteinExistence type="predicted"/>
<keyword evidence="1" id="KW-0436">Ligase</keyword>
<name>A0A090S874_9VIBR</name>
<dbReference type="AlphaFoldDB" id="A0A090S874"/>
<dbReference type="STRING" id="990268.JCM19235_4682"/>
<reference evidence="1 2" key="1">
    <citation type="submission" date="2014-09" db="EMBL/GenBank/DDBJ databases">
        <title>Vibrio maritimus JCM 19235. (C45) whole genome shotgun sequence.</title>
        <authorList>
            <person name="Sawabe T."/>
            <person name="Meirelles P."/>
            <person name="Nakanishi M."/>
            <person name="Sayaka M."/>
            <person name="Hattori M."/>
            <person name="Ohkuma M."/>
        </authorList>
    </citation>
    <scope>NUCLEOTIDE SEQUENCE [LARGE SCALE GENOMIC DNA]</scope>
    <source>
        <strain evidence="2">JCM19235</strain>
    </source>
</reference>
<dbReference type="GO" id="GO:0051116">
    <property type="term" value="F:cobaltochelatase activity"/>
    <property type="evidence" value="ECO:0007669"/>
    <property type="project" value="UniProtKB-EC"/>
</dbReference>
<comment type="caution">
    <text evidence="1">The sequence shown here is derived from an EMBL/GenBank/DDBJ whole genome shotgun (WGS) entry which is preliminary data.</text>
</comment>
<keyword evidence="2" id="KW-1185">Reference proteome</keyword>
<evidence type="ECO:0000313" key="2">
    <source>
        <dbReference type="Proteomes" id="UP000029228"/>
    </source>
</evidence>
<dbReference type="EC" id="6.6.1.2" evidence="1"/>
<accession>A0A090S874</accession>
<reference evidence="1 2" key="2">
    <citation type="submission" date="2014-09" db="EMBL/GenBank/DDBJ databases">
        <authorList>
            <consortium name="NBRP consortium"/>
            <person name="Sawabe T."/>
            <person name="Meirelles P."/>
            <person name="Nakanishi M."/>
            <person name="Sayaka M."/>
            <person name="Hattori M."/>
            <person name="Ohkuma M."/>
        </authorList>
    </citation>
    <scope>NUCLEOTIDE SEQUENCE [LARGE SCALE GENOMIC DNA]</scope>
    <source>
        <strain evidence="2">JCM19235</strain>
    </source>
</reference>
<protein>
    <submittedName>
        <fullName evidence="1">Aerobic cobaltochelatase CobT subunit</fullName>
        <ecNumber evidence="1">6.6.1.2</ecNumber>
    </submittedName>
</protein>
<dbReference type="EMBL" id="BBMR01000015">
    <property type="protein sequence ID" value="GAL22724.1"/>
    <property type="molecule type" value="Genomic_DNA"/>
</dbReference>
<dbReference type="Proteomes" id="UP000029228">
    <property type="component" value="Unassembled WGS sequence"/>
</dbReference>
<sequence>MDTATSTSNDQFYLDNHLKQVIANESMRNGIEIYGVGMGVDLSTYYRKNIVLDLQETSLFIAVRQLFTMLKR</sequence>
<organism evidence="1 2">
    <name type="scientific">Vibrio maritimus</name>
    <dbReference type="NCBI Taxonomy" id="990268"/>
    <lineage>
        <taxon>Bacteria</taxon>
        <taxon>Pseudomonadati</taxon>
        <taxon>Pseudomonadota</taxon>
        <taxon>Gammaproteobacteria</taxon>
        <taxon>Vibrionales</taxon>
        <taxon>Vibrionaceae</taxon>
        <taxon>Vibrio</taxon>
    </lineage>
</organism>
<gene>
    <name evidence="1" type="ORF">JCM19235_4682</name>
</gene>